<evidence type="ECO:0000313" key="2">
    <source>
        <dbReference type="EMBL" id="PTL35598.1"/>
    </source>
</evidence>
<evidence type="ECO:0000313" key="3">
    <source>
        <dbReference type="Proteomes" id="UP000241436"/>
    </source>
</evidence>
<proteinExistence type="predicted"/>
<reference evidence="3" key="2">
    <citation type="journal article" date="2018" name="Environ. Microbiol.">
        <title>Bloom of a denitrifying methanotroph, 'Candidatus Methylomirabilis limnetica', in a deep stratified lake.</title>
        <authorList>
            <person name="Graf J.S."/>
            <person name="Mayr M.J."/>
            <person name="Marchant H.K."/>
            <person name="Tienken D."/>
            <person name="Hach P.F."/>
            <person name="Brand A."/>
            <person name="Schubert C.J."/>
            <person name="Kuypers M.M."/>
            <person name="Milucka J."/>
        </authorList>
    </citation>
    <scope>NUCLEOTIDE SEQUENCE [LARGE SCALE GENOMIC DNA]</scope>
    <source>
        <strain evidence="3">Zug</strain>
    </source>
</reference>
<protein>
    <submittedName>
        <fullName evidence="2">Uncharacterized protein</fullName>
    </submittedName>
</protein>
<name>A0A2T4TWV7_9BACT</name>
<keyword evidence="3" id="KW-1185">Reference proteome</keyword>
<accession>A0A2T4TWV7</accession>
<keyword evidence="1" id="KW-0472">Membrane</keyword>
<sequence length="60" mass="6702">MQAGKTRMLATHYDISLRQFVIPGLTRNPVLFWIPAFAGMTSIVATYDTMYNHIRTAGGV</sequence>
<dbReference type="EMBL" id="NVQC01000022">
    <property type="protein sequence ID" value="PTL35598.1"/>
    <property type="molecule type" value="Genomic_DNA"/>
</dbReference>
<reference evidence="2 3" key="1">
    <citation type="submission" date="2017-09" db="EMBL/GenBank/DDBJ databases">
        <title>Bloom of a denitrifying methanotroph, Candidatus Methylomirabilis limnetica, in a deep stratified lake.</title>
        <authorList>
            <person name="Graf J.S."/>
            <person name="Marchant H.K."/>
            <person name="Tienken D."/>
            <person name="Hach P.F."/>
            <person name="Brand A."/>
            <person name="Schubert C.J."/>
            <person name="Kuypers M.M."/>
            <person name="Milucka J."/>
        </authorList>
    </citation>
    <scope>NUCLEOTIDE SEQUENCE [LARGE SCALE GENOMIC DNA]</scope>
    <source>
        <strain evidence="2 3">Zug</strain>
    </source>
</reference>
<gene>
    <name evidence="2" type="ORF">CLG94_07420</name>
</gene>
<evidence type="ECO:0000256" key="1">
    <source>
        <dbReference type="SAM" id="Phobius"/>
    </source>
</evidence>
<dbReference type="Proteomes" id="UP000241436">
    <property type="component" value="Unassembled WGS sequence"/>
</dbReference>
<organism evidence="2 3">
    <name type="scientific">Candidatus Methylomirabilis limnetica</name>
    <dbReference type="NCBI Taxonomy" id="2033718"/>
    <lineage>
        <taxon>Bacteria</taxon>
        <taxon>Candidatus Methylomirabilota</taxon>
        <taxon>Candidatus Methylomirabilia</taxon>
        <taxon>Candidatus Methylomirabilales</taxon>
        <taxon>Candidatus Methylomirabilaceae</taxon>
        <taxon>Candidatus Methylomirabilis</taxon>
    </lineage>
</organism>
<feature type="transmembrane region" description="Helical" evidence="1">
    <location>
        <begin position="30"/>
        <end position="47"/>
    </location>
</feature>
<keyword evidence="1" id="KW-0812">Transmembrane</keyword>
<keyword evidence="1" id="KW-1133">Transmembrane helix</keyword>
<comment type="caution">
    <text evidence="2">The sequence shown here is derived from an EMBL/GenBank/DDBJ whole genome shotgun (WGS) entry which is preliminary data.</text>
</comment>
<dbReference type="AlphaFoldDB" id="A0A2T4TWV7"/>